<dbReference type="Pfam" id="PF25778">
    <property type="entry name" value="DUF7948"/>
    <property type="match status" value="1"/>
</dbReference>
<dbReference type="AlphaFoldDB" id="A0A7Y9T6L3"/>
<dbReference type="Pfam" id="PF06739">
    <property type="entry name" value="SBBP"/>
    <property type="match status" value="3"/>
</dbReference>
<comment type="caution">
    <text evidence="3">The sequence shown here is derived from an EMBL/GenBank/DDBJ whole genome shotgun (WGS) entry which is preliminary data.</text>
</comment>
<feature type="domain" description="DUF7948" evidence="2">
    <location>
        <begin position="63"/>
        <end position="285"/>
    </location>
</feature>
<sequence>MAMAHISLLPFSLTAALLVVAPAVQTQTRPNIQPNLQPNSQPKTKAPQGVEVQLSSAQTALVFEPNRGQASSNYQWIGRGAGFRLGITSDGATLEFGERTAAKSSKPLFPNASQLSKVQTKQKSAQSTLVKLHLTGSDGWKPMGTKPTGGVSNYFIGKMPAGWHTDIPHYEQVKVPSVYKGVDLIFHGDESELEYDFVLAPGADPRQIQLQFEGAASLEVDKANGDLVLATPNKIQLRHAQPKIYQEVDGKKVPVKGGFRILKGDTAGFTVEKYDPKKPLVIDPTISFVTFLGGSDTDTASAVAVDGLGDTYVTGQTYSGNFNVVGGIIQGSRSGDSDAFVTKLGTHGNILFSTYLGGGDNDAGNGIAVDASGVYIGGQTHSDDFPLSQPLQFAKKGDATVFVTKLSPSGNRLVYSTYLGGSNGENGGAIAIDASQSAYVAGFTTSTDFPVVNGYEYYPGGAVSGFVAKLSPNGASLMYSTYLGGSDVDSISAIAVDNSLSAYVTGESVSHDFPYAGYQSTMFGGSPSAFLTKLSPAGDSLIYSTSLSLETTIGTGVSVDPAGNAYVAGTFCSPCQESAADFAFVAKASPQGKLTYLRYLSGSDGSSDGQAIATDADGDTWVAGNTSSTTFPGAPPITPNPTAGFLVKLDKDGNGPLYTVFLGAQISGVAVVKPAERLGGIITYPTIYTAGTRFTGGKSASNEDAFVVRLDETPVIENAP</sequence>
<dbReference type="PANTHER" id="PTHR35580">
    <property type="entry name" value="CELL SURFACE GLYCOPROTEIN (S-LAYER PROTEIN)-LIKE PROTEIN"/>
    <property type="match status" value="1"/>
</dbReference>
<evidence type="ECO:0000256" key="1">
    <source>
        <dbReference type="SAM" id="SignalP"/>
    </source>
</evidence>
<proteinExistence type="predicted"/>
<feature type="chain" id="PRO_5031503997" description="DUF7948 domain-containing protein" evidence="1">
    <location>
        <begin position="27"/>
        <end position="720"/>
    </location>
</feature>
<dbReference type="SUPFAM" id="SSF101898">
    <property type="entry name" value="NHL repeat"/>
    <property type="match status" value="1"/>
</dbReference>
<name>A0A7Y9T6L3_9BACT</name>
<dbReference type="InterPro" id="IPR052918">
    <property type="entry name" value="Motility_Chemotaxis_Reg"/>
</dbReference>
<dbReference type="Proteomes" id="UP000534186">
    <property type="component" value="Unassembled WGS sequence"/>
</dbReference>
<dbReference type="InterPro" id="IPR057708">
    <property type="entry name" value="DUF7948"/>
</dbReference>
<dbReference type="PANTHER" id="PTHR35580:SF1">
    <property type="entry name" value="PHYTASE-LIKE DOMAIN-CONTAINING PROTEIN"/>
    <property type="match status" value="1"/>
</dbReference>
<dbReference type="EMBL" id="JACCCV010000002">
    <property type="protein sequence ID" value="NYF53459.1"/>
    <property type="molecule type" value="Genomic_DNA"/>
</dbReference>
<reference evidence="3 4" key="1">
    <citation type="submission" date="2020-07" db="EMBL/GenBank/DDBJ databases">
        <title>Genomic Encyclopedia of Type Strains, Phase IV (KMG-V): Genome sequencing to study the core and pangenomes of soil and plant-associated prokaryotes.</title>
        <authorList>
            <person name="Whitman W."/>
        </authorList>
    </citation>
    <scope>NUCLEOTIDE SEQUENCE [LARGE SCALE GENOMIC DNA]</scope>
    <source>
        <strain evidence="3 4">M8UP30</strain>
    </source>
</reference>
<evidence type="ECO:0000313" key="3">
    <source>
        <dbReference type="EMBL" id="NYF53459.1"/>
    </source>
</evidence>
<keyword evidence="1" id="KW-0732">Signal</keyword>
<organism evidence="3 4">
    <name type="scientific">Tunturiibacter lichenicola</name>
    <dbReference type="NCBI Taxonomy" id="2051959"/>
    <lineage>
        <taxon>Bacteria</taxon>
        <taxon>Pseudomonadati</taxon>
        <taxon>Acidobacteriota</taxon>
        <taxon>Terriglobia</taxon>
        <taxon>Terriglobales</taxon>
        <taxon>Acidobacteriaceae</taxon>
        <taxon>Tunturiibacter</taxon>
    </lineage>
</organism>
<protein>
    <recommendedName>
        <fullName evidence="2">DUF7948 domain-containing protein</fullName>
    </recommendedName>
</protein>
<feature type="signal peptide" evidence="1">
    <location>
        <begin position="1"/>
        <end position="26"/>
    </location>
</feature>
<accession>A0A7Y9T6L3</accession>
<dbReference type="InterPro" id="IPR010620">
    <property type="entry name" value="SBBP_repeat"/>
</dbReference>
<gene>
    <name evidence="3" type="ORF">HDF12_003858</name>
</gene>
<evidence type="ECO:0000313" key="4">
    <source>
        <dbReference type="Proteomes" id="UP000534186"/>
    </source>
</evidence>
<evidence type="ECO:0000259" key="2">
    <source>
        <dbReference type="Pfam" id="PF25778"/>
    </source>
</evidence>